<dbReference type="AlphaFoldDB" id="K0SVH1"/>
<sequence length="193" mass="21127">MVHSCNNGEQGEGFEDSDQYDFDILTPSTNPQHAKVSVSTMDLSKGWGPRATMAPMVRDTYTHLLEPSLHLHDDDDLILMSSDGELFMTDTTCEIFEISVLLEEALDLIEEEGGDPDSVYGQALLCNVETLLKIALVDVQGAAYGGSRDINAYAIDRALSQLSCSQGGLIRQLGLCDKLFEVKHVIDQGNDEV</sequence>
<dbReference type="EMBL" id="AGNL01010064">
    <property type="protein sequence ID" value="EJK69445.1"/>
    <property type="molecule type" value="Genomic_DNA"/>
</dbReference>
<proteinExistence type="predicted"/>
<gene>
    <name evidence="1" type="ORF">THAOC_09299</name>
</gene>
<keyword evidence="2" id="KW-1185">Reference proteome</keyword>
<comment type="caution">
    <text evidence="1">The sequence shown here is derived from an EMBL/GenBank/DDBJ whole genome shotgun (WGS) entry which is preliminary data.</text>
</comment>
<evidence type="ECO:0000313" key="2">
    <source>
        <dbReference type="Proteomes" id="UP000266841"/>
    </source>
</evidence>
<organism evidence="1 2">
    <name type="scientific">Thalassiosira oceanica</name>
    <name type="common">Marine diatom</name>
    <dbReference type="NCBI Taxonomy" id="159749"/>
    <lineage>
        <taxon>Eukaryota</taxon>
        <taxon>Sar</taxon>
        <taxon>Stramenopiles</taxon>
        <taxon>Ochrophyta</taxon>
        <taxon>Bacillariophyta</taxon>
        <taxon>Coscinodiscophyceae</taxon>
        <taxon>Thalassiosirophycidae</taxon>
        <taxon>Thalassiosirales</taxon>
        <taxon>Thalassiosiraceae</taxon>
        <taxon>Thalassiosira</taxon>
    </lineage>
</organism>
<name>K0SVH1_THAOC</name>
<dbReference type="Proteomes" id="UP000266841">
    <property type="component" value="Unassembled WGS sequence"/>
</dbReference>
<protein>
    <submittedName>
        <fullName evidence="1">Uncharacterized protein</fullName>
    </submittedName>
</protein>
<evidence type="ECO:0000313" key="1">
    <source>
        <dbReference type="EMBL" id="EJK69445.1"/>
    </source>
</evidence>
<reference evidence="1 2" key="1">
    <citation type="journal article" date="2012" name="Genome Biol.">
        <title>Genome and low-iron response of an oceanic diatom adapted to chronic iron limitation.</title>
        <authorList>
            <person name="Lommer M."/>
            <person name="Specht M."/>
            <person name="Roy A.S."/>
            <person name="Kraemer L."/>
            <person name="Andreson R."/>
            <person name="Gutowska M.A."/>
            <person name="Wolf J."/>
            <person name="Bergner S.V."/>
            <person name="Schilhabel M.B."/>
            <person name="Klostermeier U.C."/>
            <person name="Beiko R.G."/>
            <person name="Rosenstiel P."/>
            <person name="Hippler M."/>
            <person name="Laroche J."/>
        </authorList>
    </citation>
    <scope>NUCLEOTIDE SEQUENCE [LARGE SCALE GENOMIC DNA]</scope>
    <source>
        <strain evidence="1 2">CCMP1005</strain>
    </source>
</reference>
<accession>K0SVH1</accession>